<dbReference type="AlphaFoldDB" id="A0A645GS13"/>
<evidence type="ECO:0000256" key="1">
    <source>
        <dbReference type="SAM" id="Phobius"/>
    </source>
</evidence>
<keyword evidence="1" id="KW-0472">Membrane</keyword>
<feature type="transmembrane region" description="Helical" evidence="1">
    <location>
        <begin position="93"/>
        <end position="118"/>
    </location>
</feature>
<protein>
    <submittedName>
        <fullName evidence="2">Uncharacterized protein</fullName>
    </submittedName>
</protein>
<accession>A0A645GS13</accession>
<keyword evidence="1" id="KW-1133">Transmembrane helix</keyword>
<comment type="caution">
    <text evidence="2">The sequence shown here is derived from an EMBL/GenBank/DDBJ whole genome shotgun (WGS) entry which is preliminary data.</text>
</comment>
<feature type="transmembrane region" description="Helical" evidence="1">
    <location>
        <begin position="26"/>
        <end position="43"/>
    </location>
</feature>
<name>A0A645GS13_9ZZZZ</name>
<dbReference type="EMBL" id="VSSQ01080281">
    <property type="protein sequence ID" value="MPN29535.1"/>
    <property type="molecule type" value="Genomic_DNA"/>
</dbReference>
<proteinExistence type="predicted"/>
<sequence>MAITTAFSFYILLGIRFSPKSWPYKIAFYGVIINIGMTLETILKNTTRLIEYNFEWDFWDSYTSWWAFFILMEWLGGKIVPDSSRKPLAENSFRFGNWFFFVVHFTAIVTLLLAGYYLGTLQKID</sequence>
<reference evidence="2" key="1">
    <citation type="submission" date="2019-08" db="EMBL/GenBank/DDBJ databases">
        <authorList>
            <person name="Kucharzyk K."/>
            <person name="Murdoch R.W."/>
            <person name="Higgins S."/>
            <person name="Loffler F."/>
        </authorList>
    </citation>
    <scope>NUCLEOTIDE SEQUENCE</scope>
</reference>
<gene>
    <name evidence="2" type="ORF">SDC9_176988</name>
</gene>
<organism evidence="2">
    <name type="scientific">bioreactor metagenome</name>
    <dbReference type="NCBI Taxonomy" id="1076179"/>
    <lineage>
        <taxon>unclassified sequences</taxon>
        <taxon>metagenomes</taxon>
        <taxon>ecological metagenomes</taxon>
    </lineage>
</organism>
<keyword evidence="1" id="KW-0812">Transmembrane</keyword>
<feature type="transmembrane region" description="Helical" evidence="1">
    <location>
        <begin position="63"/>
        <end position="81"/>
    </location>
</feature>
<evidence type="ECO:0000313" key="2">
    <source>
        <dbReference type="EMBL" id="MPN29535.1"/>
    </source>
</evidence>